<protein>
    <submittedName>
        <fullName evidence="2">Uncharacterized protein</fullName>
    </submittedName>
</protein>
<organism evidence="2 3">
    <name type="scientific">Mycetohabitans rhizoxinica (strain DSM 19002 / CIP 109453 / HKI 454)</name>
    <name type="common">Paraburkholderia rhizoxinica</name>
    <dbReference type="NCBI Taxonomy" id="882378"/>
    <lineage>
        <taxon>Bacteria</taxon>
        <taxon>Pseudomonadati</taxon>
        <taxon>Pseudomonadota</taxon>
        <taxon>Betaproteobacteria</taxon>
        <taxon>Burkholderiales</taxon>
        <taxon>Burkholderiaceae</taxon>
        <taxon>Mycetohabitans</taxon>
    </lineage>
</organism>
<name>E5APQ9_MYCRK</name>
<dbReference type="EMBL" id="FR687359">
    <property type="protein sequence ID" value="CBW74593.1"/>
    <property type="molecule type" value="Genomic_DNA"/>
</dbReference>
<evidence type="ECO:0000256" key="1">
    <source>
        <dbReference type="SAM" id="MobiDB-lite"/>
    </source>
</evidence>
<dbReference type="HOGENOM" id="CLU_2407677_0_0_4"/>
<gene>
    <name evidence="2" type="ordered locus">RBRH_04207</name>
</gene>
<accession>E5APQ9</accession>
<dbReference type="Proteomes" id="UP000007437">
    <property type="component" value="Chromosome"/>
</dbReference>
<sequence>MFGELAGGYAFNVQLSIDVGEGIDHESAGRLGRTGGRARNGQVWRDPKAALRWVVEGWRRGCAHGAAGRRCSGGGRRLCDEGRPFRQRRHTG</sequence>
<reference evidence="2 3" key="1">
    <citation type="journal article" date="2011" name="J. Bacteriol.">
        <title>Complete genome sequence of Burkholderia rhizoxinica, an endosymbiont of Rhizopus microsporus.</title>
        <authorList>
            <person name="Lackner G."/>
            <person name="Moebius N."/>
            <person name="Partida-Martinez L."/>
            <person name="Hertweck C."/>
        </authorList>
    </citation>
    <scope>NUCLEOTIDE SEQUENCE [LARGE SCALE GENOMIC DNA]</scope>
    <source>
        <strain evidence="3">DSM 19002 / CIP 109453 / HKI 454</strain>
    </source>
</reference>
<dbReference type="AlphaFoldDB" id="E5APQ9"/>
<evidence type="ECO:0000313" key="3">
    <source>
        <dbReference type="Proteomes" id="UP000007437"/>
    </source>
</evidence>
<dbReference type="KEGG" id="brh:RBRH_04207"/>
<dbReference type="STRING" id="882378.RBRH_04207"/>
<feature type="region of interest" description="Disordered" evidence="1">
    <location>
        <begin position="65"/>
        <end position="92"/>
    </location>
</feature>
<proteinExistence type="predicted"/>
<evidence type="ECO:0000313" key="2">
    <source>
        <dbReference type="EMBL" id="CBW74593.1"/>
    </source>
</evidence>